<name>A0A0F9JBT0_9ZZZZ</name>
<protein>
    <submittedName>
        <fullName evidence="1">Uncharacterized protein</fullName>
    </submittedName>
</protein>
<gene>
    <name evidence="1" type="ORF">LCGC14_1549030</name>
</gene>
<accession>A0A0F9JBT0</accession>
<evidence type="ECO:0000313" key="1">
    <source>
        <dbReference type="EMBL" id="KKM58619.1"/>
    </source>
</evidence>
<reference evidence="1" key="1">
    <citation type="journal article" date="2015" name="Nature">
        <title>Complex archaea that bridge the gap between prokaryotes and eukaryotes.</title>
        <authorList>
            <person name="Spang A."/>
            <person name="Saw J.H."/>
            <person name="Jorgensen S.L."/>
            <person name="Zaremba-Niedzwiedzka K."/>
            <person name="Martijn J."/>
            <person name="Lind A.E."/>
            <person name="van Eijk R."/>
            <person name="Schleper C."/>
            <person name="Guy L."/>
            <person name="Ettema T.J."/>
        </authorList>
    </citation>
    <scope>NUCLEOTIDE SEQUENCE</scope>
</reference>
<comment type="caution">
    <text evidence="1">The sequence shown here is derived from an EMBL/GenBank/DDBJ whole genome shotgun (WGS) entry which is preliminary data.</text>
</comment>
<dbReference type="AlphaFoldDB" id="A0A0F9JBT0"/>
<proteinExistence type="predicted"/>
<sequence length="74" mass="8636">MVSYFVSFRTNMTEEITSEDIHRLDIGYRVVCTTVAQIYNIKTGEIVFESLDEKKARKAFQFMRGNYEDALDLS</sequence>
<organism evidence="1">
    <name type="scientific">marine sediment metagenome</name>
    <dbReference type="NCBI Taxonomy" id="412755"/>
    <lineage>
        <taxon>unclassified sequences</taxon>
        <taxon>metagenomes</taxon>
        <taxon>ecological metagenomes</taxon>
    </lineage>
</organism>
<dbReference type="EMBL" id="LAZR01011813">
    <property type="protein sequence ID" value="KKM58619.1"/>
    <property type="molecule type" value="Genomic_DNA"/>
</dbReference>